<feature type="transmembrane region" description="Helical" evidence="1">
    <location>
        <begin position="12"/>
        <end position="30"/>
    </location>
</feature>
<feature type="transmembrane region" description="Helical" evidence="1">
    <location>
        <begin position="988"/>
        <end position="1014"/>
    </location>
</feature>
<gene>
    <name evidence="2" type="ORF">KQI88_02980</name>
</gene>
<feature type="transmembrane region" description="Helical" evidence="1">
    <location>
        <begin position="528"/>
        <end position="549"/>
    </location>
</feature>
<dbReference type="RefSeq" id="WP_216414864.1">
    <property type="nucleotide sequence ID" value="NZ_JAHLQK010000001.1"/>
</dbReference>
<keyword evidence="1" id="KW-0472">Membrane</keyword>
<dbReference type="InterPro" id="IPR001036">
    <property type="entry name" value="Acrflvin-R"/>
</dbReference>
<keyword evidence="1" id="KW-0812">Transmembrane</keyword>
<feature type="transmembrane region" description="Helical" evidence="1">
    <location>
        <begin position="911"/>
        <end position="936"/>
    </location>
</feature>
<feature type="transmembrane region" description="Helical" evidence="1">
    <location>
        <begin position="855"/>
        <end position="874"/>
    </location>
</feature>
<dbReference type="PANTHER" id="PTHR32063:SF0">
    <property type="entry name" value="SWARMING MOTILITY PROTEIN SWRC"/>
    <property type="match status" value="1"/>
</dbReference>
<evidence type="ECO:0000313" key="2">
    <source>
        <dbReference type="EMBL" id="MBU5675379.1"/>
    </source>
</evidence>
<dbReference type="Proteomes" id="UP000779508">
    <property type="component" value="Unassembled WGS sequence"/>
</dbReference>
<keyword evidence="3" id="KW-1185">Reference proteome</keyword>
<comment type="caution">
    <text evidence="2">The sequence shown here is derived from an EMBL/GenBank/DDBJ whole genome shotgun (WGS) entry which is preliminary data.</text>
</comment>
<evidence type="ECO:0000256" key="1">
    <source>
        <dbReference type="SAM" id="Phobius"/>
    </source>
</evidence>
<feature type="transmembrane region" description="Helical" evidence="1">
    <location>
        <begin position="428"/>
        <end position="448"/>
    </location>
</feature>
<dbReference type="PANTHER" id="PTHR32063">
    <property type="match status" value="1"/>
</dbReference>
<feature type="transmembrane region" description="Helical" evidence="1">
    <location>
        <begin position="460"/>
        <end position="483"/>
    </location>
</feature>
<dbReference type="EMBL" id="JAHLQK010000001">
    <property type="protein sequence ID" value="MBU5675379.1"/>
    <property type="molecule type" value="Genomic_DNA"/>
</dbReference>
<organism evidence="2 3">
    <name type="scientific">Alkaliphilus flagellatus</name>
    <dbReference type="NCBI Taxonomy" id="2841507"/>
    <lineage>
        <taxon>Bacteria</taxon>
        <taxon>Bacillati</taxon>
        <taxon>Bacillota</taxon>
        <taxon>Clostridia</taxon>
        <taxon>Peptostreptococcales</taxon>
        <taxon>Natronincolaceae</taxon>
        <taxon>Alkaliphilus</taxon>
    </lineage>
</organism>
<proteinExistence type="predicted"/>
<feature type="transmembrane region" description="Helical" evidence="1">
    <location>
        <begin position="383"/>
        <end position="407"/>
    </location>
</feature>
<evidence type="ECO:0000313" key="3">
    <source>
        <dbReference type="Proteomes" id="UP000779508"/>
    </source>
</evidence>
<dbReference type="Pfam" id="PF00873">
    <property type="entry name" value="ACR_tran"/>
    <property type="match status" value="1"/>
</dbReference>
<feature type="transmembrane region" description="Helical" evidence="1">
    <location>
        <begin position="357"/>
        <end position="377"/>
    </location>
</feature>
<feature type="transmembrane region" description="Helical" evidence="1">
    <location>
        <begin position="957"/>
        <end position="976"/>
    </location>
</feature>
<name>A0ABS6FZJ8_9FIRM</name>
<feature type="transmembrane region" description="Helical" evidence="1">
    <location>
        <begin position="881"/>
        <end position="905"/>
    </location>
</feature>
<reference evidence="2 3" key="1">
    <citation type="submission" date="2021-06" db="EMBL/GenBank/DDBJ databases">
        <authorList>
            <person name="Sun Q."/>
            <person name="Li D."/>
        </authorList>
    </citation>
    <scope>NUCLEOTIDE SEQUENCE [LARGE SCALE GENOMIC DNA]</scope>
    <source>
        <strain evidence="2 3">MSJ-5</strain>
    </source>
</reference>
<keyword evidence="1" id="KW-1133">Transmembrane helix</keyword>
<protein>
    <submittedName>
        <fullName evidence="2">Efflux RND transporter permease subunit</fullName>
    </submittedName>
</protein>
<feature type="transmembrane region" description="Helical" evidence="1">
    <location>
        <begin position="327"/>
        <end position="350"/>
    </location>
</feature>
<accession>A0ABS6FZJ8</accession>
<sequence>MKISSWAVKRPISVFMVMAVIILLGGVSLFKLSMDLLPKMNVPIAVVSTQYLGSGPFEIENMVTKPIEEAVSTVHNVKRVSSSSSEGISIVTVEFNQGTDMDFATLQMREKIDLITGFLPEDTSDPMVLKIDPNAMPIMVLGISGYDDLSKMQEIAEYQIKPRLERLQGVASIAISGGYEKVVQIKLDIDRLSANKITMEQLTALLRSENINLPGGEIKEDDDKILIRTTGEFESLDEIKSLPIMLPTGKKVTLSDLATVELNYKEIEEIAKVDGKSSIRITIQKQPVSNTVQVSNLINKEIQLIQDELPDIDIEAAIDQSKFIKSAIMNVGTTALYGGILASIILYLFMGNVKTTLVIAIAIPISIIATFTLMYFSGITLNLLSLGGFALGVGMLVDNGIVVLENIYRYKEDGYSAFDAAIRGAEEVAMSVSASTFTTVAVFLPIAFVEGITAEIFKELALTISFSLLASLIVSLTLVPMLCSKLFKNQAEKPLSKNRWLLLFNKFFNMCSEKYSEILQWSLSHIRLIVFITLIIFATSLSLAFFIGIEFFPSFDDGSFTVDIRLPYGATLEQTEKIVDKVEIVLRENKDIERIFTNIGGGDGNLNLYGTKSNTATVNARLMSYKKRSTSTEEIIDDVRNRLSKIPGATMSISTISSTMGFGAGSSDVELEIRGEDLEILKIISQDAINIVESVKGTREVKSNFIDGRPQMEVKLKRDIASTYGLTTAHVASSIRNILTGITATRFRIEGRDINVVLTGEDYLKNSLSSFKLINIPTPVGINMPLEQITEIQYSQGPSTIRRTDQVRGITVSANTFNRDLNGVIVDIKEKLEEYRFPNGYTYEFRGQKEQLDEAYKSLTLAVILAIFLVYMILASQFQSFLYPFIIMLSVPLAFTGGIIGLFFARLPISVPAVIGAIVLAGIVVNNGIVLIDYINILRSRGIEKIDAIILSGTTRLRPIMMTTLTTVLGLIPLALAAGDGAEVQAPLAVVVIGGLTLSTLLTLIVIPIIYSVLDDTKI</sequence>